<proteinExistence type="predicted"/>
<reference evidence="2" key="1">
    <citation type="submission" date="2016-10" db="EMBL/GenBank/DDBJ databases">
        <title>Complete mitochondrial genomes of 50 helminths species.</title>
        <authorList>
            <person name="Kikuchi T."/>
            <person name="Holroyd N."/>
            <person name="Berriman M."/>
        </authorList>
    </citation>
    <scope>NUCLEOTIDE SEQUENCE</scope>
</reference>
<dbReference type="InterPro" id="IPR009356">
    <property type="entry name" value="NAD_DH_su4L"/>
</dbReference>
<protein>
    <submittedName>
        <fullName evidence="2">NADH dehydrogenase subunit 4L</fullName>
    </submittedName>
</protein>
<keyword evidence="1" id="KW-1133">Transmembrane helix</keyword>
<feature type="transmembrane region" description="Helical" evidence="1">
    <location>
        <begin position="32"/>
        <end position="51"/>
    </location>
</feature>
<evidence type="ECO:0000313" key="2">
    <source>
        <dbReference type="EMBL" id="BAV81469.1"/>
    </source>
</evidence>
<accession>A0A2Z5QL67</accession>
<feature type="transmembrane region" description="Helical" evidence="1">
    <location>
        <begin position="57"/>
        <end position="79"/>
    </location>
</feature>
<feature type="transmembrane region" description="Helical" evidence="1">
    <location>
        <begin position="6"/>
        <end position="25"/>
    </location>
</feature>
<keyword evidence="1" id="KW-0812">Transmembrane</keyword>
<dbReference type="Pfam" id="PF06235">
    <property type="entry name" value="NAD4L"/>
    <property type="match status" value="1"/>
</dbReference>
<evidence type="ECO:0000256" key="1">
    <source>
        <dbReference type="SAM" id="Phobius"/>
    </source>
</evidence>
<keyword evidence="2" id="KW-0496">Mitochondrion</keyword>
<sequence>MFNMENISGVLILGVGLLLVSLLLCNCCLFNYLVILENYNVIILMVSLGIIEGGCRMMFICMMSLFVVEASIILIIIGVNIKSGCLRIPLGL</sequence>
<dbReference type="EMBL" id="AP017710">
    <property type="protein sequence ID" value="BAV81469.1"/>
    <property type="molecule type" value="Genomic_DNA"/>
</dbReference>
<organism evidence="2">
    <name type="scientific">Schmidtea mediterranea</name>
    <name type="common">Freshwater planarian flatworm</name>
    <dbReference type="NCBI Taxonomy" id="79327"/>
    <lineage>
        <taxon>Eukaryota</taxon>
        <taxon>Metazoa</taxon>
        <taxon>Spiralia</taxon>
        <taxon>Lophotrochozoa</taxon>
        <taxon>Platyhelminthes</taxon>
        <taxon>Rhabditophora</taxon>
        <taxon>Seriata</taxon>
        <taxon>Tricladida</taxon>
        <taxon>Continenticola</taxon>
        <taxon>Geoplanoidea</taxon>
        <taxon>Dugesiidae</taxon>
        <taxon>Schmidtea</taxon>
    </lineage>
</organism>
<keyword evidence="1" id="KW-0472">Membrane</keyword>
<gene>
    <name evidence="2" type="primary">ND4L</name>
</gene>
<dbReference type="AlphaFoldDB" id="A0A2Z5QL67"/>
<name>A0A2Z5QL67_SCHMD</name>
<geneLocation type="mitochondrion" evidence="2"/>